<reference evidence="2 3" key="1">
    <citation type="submission" date="2021-06" db="EMBL/GenBank/DDBJ databases">
        <authorList>
            <person name="Kallberg Y."/>
            <person name="Tangrot J."/>
            <person name="Rosling A."/>
        </authorList>
    </citation>
    <scope>NUCLEOTIDE SEQUENCE [LARGE SCALE GENOMIC DNA]</scope>
    <source>
        <strain evidence="2 3">120-4 pot B 10/14</strain>
    </source>
</reference>
<evidence type="ECO:0000313" key="2">
    <source>
        <dbReference type="EMBL" id="CAG8770352.1"/>
    </source>
</evidence>
<dbReference type="Proteomes" id="UP000789901">
    <property type="component" value="Unassembled WGS sequence"/>
</dbReference>
<comment type="caution">
    <text evidence="2">The sequence shown here is derived from an EMBL/GenBank/DDBJ whole genome shotgun (WGS) entry which is preliminary data.</text>
</comment>
<proteinExistence type="predicted"/>
<accession>A0ABN7VGG9</accession>
<keyword evidence="1" id="KW-0472">Membrane</keyword>
<dbReference type="EMBL" id="CAJVQB010014741">
    <property type="protein sequence ID" value="CAG8770352.1"/>
    <property type="molecule type" value="Genomic_DNA"/>
</dbReference>
<keyword evidence="1" id="KW-0812">Transmembrane</keyword>
<evidence type="ECO:0000313" key="3">
    <source>
        <dbReference type="Proteomes" id="UP000789901"/>
    </source>
</evidence>
<keyword evidence="1" id="KW-1133">Transmembrane helix</keyword>
<keyword evidence="3" id="KW-1185">Reference proteome</keyword>
<gene>
    <name evidence="2" type="ORF">GMARGA_LOCUS18449</name>
</gene>
<protein>
    <submittedName>
        <fullName evidence="2">2624_t:CDS:1</fullName>
    </submittedName>
</protein>
<name>A0ABN7VGG9_GIGMA</name>
<sequence>MFSLYKYENMINERCSLNDNISLLYQNIRSLYNKEVDLRKETTLSFVTTSAAWYATLLFQAMYPFITSKQVAWSYFTKPTQRKEPD</sequence>
<organism evidence="2 3">
    <name type="scientific">Gigaspora margarita</name>
    <dbReference type="NCBI Taxonomy" id="4874"/>
    <lineage>
        <taxon>Eukaryota</taxon>
        <taxon>Fungi</taxon>
        <taxon>Fungi incertae sedis</taxon>
        <taxon>Mucoromycota</taxon>
        <taxon>Glomeromycotina</taxon>
        <taxon>Glomeromycetes</taxon>
        <taxon>Diversisporales</taxon>
        <taxon>Gigasporaceae</taxon>
        <taxon>Gigaspora</taxon>
    </lineage>
</organism>
<feature type="transmembrane region" description="Helical" evidence="1">
    <location>
        <begin position="44"/>
        <end position="66"/>
    </location>
</feature>
<evidence type="ECO:0000256" key="1">
    <source>
        <dbReference type="SAM" id="Phobius"/>
    </source>
</evidence>